<organism evidence="9 10">
    <name type="scientific">Staphylococcus haemolyticus</name>
    <dbReference type="NCBI Taxonomy" id="1283"/>
    <lineage>
        <taxon>Bacteria</taxon>
        <taxon>Bacillati</taxon>
        <taxon>Bacillota</taxon>
        <taxon>Bacilli</taxon>
        <taxon>Bacillales</taxon>
        <taxon>Staphylococcaceae</taxon>
        <taxon>Staphylococcus</taxon>
    </lineage>
</organism>
<dbReference type="Pfam" id="PF13561">
    <property type="entry name" value="adh_short_C2"/>
    <property type="match status" value="1"/>
</dbReference>
<evidence type="ECO:0000256" key="1">
    <source>
        <dbReference type="ARBA" id="ARBA00003200"/>
    </source>
</evidence>
<dbReference type="PRINTS" id="PR00081">
    <property type="entry name" value="GDHRDH"/>
</dbReference>
<evidence type="ECO:0000256" key="7">
    <source>
        <dbReference type="ARBA" id="ARBA00031758"/>
    </source>
</evidence>
<dbReference type="GO" id="GO:0008206">
    <property type="term" value="P:bile acid metabolic process"/>
    <property type="evidence" value="ECO:0007669"/>
    <property type="project" value="UniProtKB-ARBA"/>
</dbReference>
<accession>A0A7Z1SF69</accession>
<dbReference type="Gene3D" id="3.40.50.720">
    <property type="entry name" value="NAD(P)-binding Rossmann-like Domain"/>
    <property type="match status" value="1"/>
</dbReference>
<gene>
    <name evidence="9" type="ORF">CV019_04335</name>
</gene>
<evidence type="ECO:0000256" key="2">
    <source>
        <dbReference type="ARBA" id="ARBA00006484"/>
    </source>
</evidence>
<comment type="similarity">
    <text evidence="2">Belongs to the short-chain dehydrogenases/reductases (SDR) family.</text>
</comment>
<evidence type="ECO:0000313" key="9">
    <source>
        <dbReference type="EMBL" id="PPJ76028.1"/>
    </source>
</evidence>
<evidence type="ECO:0000256" key="8">
    <source>
        <dbReference type="ARBA" id="ARBA00047315"/>
    </source>
</evidence>
<dbReference type="PANTHER" id="PTHR24321">
    <property type="entry name" value="DEHYDROGENASES, SHORT CHAIN"/>
    <property type="match status" value="1"/>
</dbReference>
<dbReference type="AlphaFoldDB" id="A0A7Z1SF69"/>
<dbReference type="RefSeq" id="WP_065427474.1">
    <property type="nucleotide sequence ID" value="NZ_CABMHO010000009.1"/>
</dbReference>
<dbReference type="NCBIfam" id="NF005559">
    <property type="entry name" value="PRK07231.1"/>
    <property type="match status" value="1"/>
</dbReference>
<keyword evidence="5" id="KW-0560">Oxidoreductase</keyword>
<comment type="function">
    <text evidence="1">Catalyzes the irreversible reduction of 2,3-butanediol to (S)-acetoin in the presence of NADH.</text>
</comment>
<dbReference type="PRINTS" id="PR00080">
    <property type="entry name" value="SDRFAMILY"/>
</dbReference>
<protein>
    <recommendedName>
        <fullName evidence="4">Diacetyl reductase [(S)-acetoin forming]</fullName>
        <ecNumber evidence="3">1.1.1.304</ecNumber>
    </recommendedName>
    <alternativeName>
        <fullName evidence="6">Acetoin(diacetyl) reductase</fullName>
    </alternativeName>
    <alternativeName>
        <fullName evidence="7">Meso-2,3-butanediol dehydrogenase</fullName>
    </alternativeName>
</protein>
<dbReference type="PANTHER" id="PTHR24321:SF8">
    <property type="entry name" value="ESTRADIOL 17-BETA-DEHYDROGENASE 8-RELATED"/>
    <property type="match status" value="1"/>
</dbReference>
<dbReference type="FunFam" id="3.40.50.720:FF:000084">
    <property type="entry name" value="Short-chain dehydrogenase reductase"/>
    <property type="match status" value="1"/>
</dbReference>
<proteinExistence type="inferred from homology"/>
<evidence type="ECO:0000313" key="10">
    <source>
        <dbReference type="Proteomes" id="UP000238153"/>
    </source>
</evidence>
<dbReference type="GO" id="GO:0052588">
    <property type="term" value="F:diacetyl reductase ((S)-acetoin forming) (NAD+) activity"/>
    <property type="evidence" value="ECO:0007669"/>
    <property type="project" value="UniProtKB-EC"/>
</dbReference>
<evidence type="ECO:0000256" key="3">
    <source>
        <dbReference type="ARBA" id="ARBA00012848"/>
    </source>
</evidence>
<evidence type="ECO:0000256" key="4">
    <source>
        <dbReference type="ARBA" id="ARBA00016110"/>
    </source>
</evidence>
<dbReference type="InterPro" id="IPR036291">
    <property type="entry name" value="NAD(P)-bd_dom_sf"/>
</dbReference>
<dbReference type="PROSITE" id="PS00061">
    <property type="entry name" value="ADH_SHORT"/>
    <property type="match status" value="1"/>
</dbReference>
<dbReference type="EC" id="1.1.1.304" evidence="3"/>
<comment type="caution">
    <text evidence="9">The sequence shown here is derived from an EMBL/GenBank/DDBJ whole genome shotgun (WGS) entry which is preliminary data.</text>
</comment>
<dbReference type="CDD" id="cd05233">
    <property type="entry name" value="SDR_c"/>
    <property type="match status" value="1"/>
</dbReference>
<name>A0A7Z1SF69_STAHA</name>
<dbReference type="SUPFAM" id="SSF51735">
    <property type="entry name" value="NAD(P)-binding Rossmann-fold domains"/>
    <property type="match status" value="1"/>
</dbReference>
<evidence type="ECO:0000256" key="5">
    <source>
        <dbReference type="ARBA" id="ARBA00023002"/>
    </source>
</evidence>
<sequence>MGKLDGKVAFITGAGSGMGKAQAILYASEGAKVIIADINEETVNQTASDIKAHGGEALPVTIDVSNKESVDHAVKQGVEAFGTINILSNTAGILDDYKPTLETSEELWDRIININLKGTYLVTNAVLPHMIDNGKGTVINIASIGAFVAGGGGAAYTSAKHGIAGYTKQLSFDYGLKGIKANAIAPGAVDTGMTHAMFEEGSADVIKKTNSVPAGRYGQPEEIAQLSLFLASDDSDFIHGSIIPIDGGWLVD</sequence>
<dbReference type="InterPro" id="IPR020904">
    <property type="entry name" value="Sc_DH/Rdtase_CS"/>
</dbReference>
<comment type="catalytic activity">
    <reaction evidence="8">
        <text>(S)-acetoin + NAD(+) = diacetyl + NADH + H(+)</text>
        <dbReference type="Rhea" id="RHEA:27286"/>
        <dbReference type="ChEBI" id="CHEBI:15378"/>
        <dbReference type="ChEBI" id="CHEBI:15687"/>
        <dbReference type="ChEBI" id="CHEBI:16583"/>
        <dbReference type="ChEBI" id="CHEBI:57540"/>
        <dbReference type="ChEBI" id="CHEBI:57945"/>
        <dbReference type="EC" id="1.1.1.304"/>
    </reaction>
</comment>
<reference evidence="9 10" key="1">
    <citation type="submission" date="2017-11" db="EMBL/GenBank/DDBJ databases">
        <authorList>
            <person name="Founou R.C."/>
            <person name="Founou L."/>
            <person name="Allam M."/>
            <person name="Ismail A."/>
            <person name="Essack S.Y."/>
        </authorList>
    </citation>
    <scope>NUCLEOTIDE SEQUENCE [LARGE SCALE GENOMIC DNA]</scope>
    <source>
        <strain evidence="9 10">G811N2B1</strain>
    </source>
</reference>
<evidence type="ECO:0000256" key="6">
    <source>
        <dbReference type="ARBA" id="ARBA00029989"/>
    </source>
</evidence>
<dbReference type="EMBL" id="PGWX01000235">
    <property type="protein sequence ID" value="PPJ76028.1"/>
    <property type="molecule type" value="Genomic_DNA"/>
</dbReference>
<dbReference type="Proteomes" id="UP000238153">
    <property type="component" value="Unassembled WGS sequence"/>
</dbReference>
<dbReference type="InterPro" id="IPR002347">
    <property type="entry name" value="SDR_fam"/>
</dbReference>